<dbReference type="GO" id="GO:1902201">
    <property type="term" value="P:negative regulation of bacterial-type flagellum-dependent cell motility"/>
    <property type="evidence" value="ECO:0007669"/>
    <property type="project" value="TreeGrafter"/>
</dbReference>
<dbReference type="Gene3D" id="3.30.70.270">
    <property type="match status" value="1"/>
</dbReference>
<dbReference type="GO" id="GO:0043709">
    <property type="term" value="P:cell adhesion involved in single-species biofilm formation"/>
    <property type="evidence" value="ECO:0007669"/>
    <property type="project" value="TreeGrafter"/>
</dbReference>
<dbReference type="FunFam" id="3.30.70.270:FF:000001">
    <property type="entry name" value="Diguanylate cyclase domain protein"/>
    <property type="match status" value="1"/>
</dbReference>
<evidence type="ECO:0000313" key="3">
    <source>
        <dbReference type="Proteomes" id="UP000225135"/>
    </source>
</evidence>
<dbReference type="PANTHER" id="PTHR45138">
    <property type="entry name" value="REGULATORY COMPONENTS OF SENSORY TRANSDUCTION SYSTEM"/>
    <property type="match status" value="1"/>
</dbReference>
<accession>A0A9X7HL51</accession>
<dbReference type="InterPro" id="IPR000160">
    <property type="entry name" value="GGDEF_dom"/>
</dbReference>
<dbReference type="GO" id="GO:0005886">
    <property type="term" value="C:plasma membrane"/>
    <property type="evidence" value="ECO:0007669"/>
    <property type="project" value="TreeGrafter"/>
</dbReference>
<dbReference type="CDD" id="cd01949">
    <property type="entry name" value="GGDEF"/>
    <property type="match status" value="1"/>
</dbReference>
<reference evidence="2 3" key="1">
    <citation type="submission" date="2017-09" db="EMBL/GenBank/DDBJ databases">
        <title>Large-scale bioinformatics analysis of Bacillus genomes uncovers conserved roles of natural products in bacterial physiology.</title>
        <authorList>
            <consortium name="Agbiome Team Llc"/>
            <person name="Bleich R.M."/>
            <person name="Grubbs K.J."/>
            <person name="Santa Maria K.C."/>
            <person name="Allen S.E."/>
            <person name="Farag S."/>
            <person name="Shank E.A."/>
            <person name="Bowers A."/>
        </authorList>
    </citation>
    <scope>NUCLEOTIDE SEQUENCE [LARGE SCALE GENOMIC DNA]</scope>
    <source>
        <strain evidence="2 3">AFS029792</strain>
    </source>
</reference>
<dbReference type="AlphaFoldDB" id="A0A9X7HL51"/>
<dbReference type="Pfam" id="PF00990">
    <property type="entry name" value="GGDEF"/>
    <property type="match status" value="1"/>
</dbReference>
<dbReference type="EMBL" id="NUUR01000077">
    <property type="protein sequence ID" value="PHG79003.1"/>
    <property type="molecule type" value="Genomic_DNA"/>
</dbReference>
<feature type="domain" description="GGDEF" evidence="1">
    <location>
        <begin position="299"/>
        <end position="428"/>
    </location>
</feature>
<dbReference type="Pfam" id="PF13188">
    <property type="entry name" value="PAS_8"/>
    <property type="match status" value="1"/>
</dbReference>
<dbReference type="SMART" id="SM00267">
    <property type="entry name" value="GGDEF"/>
    <property type="match status" value="1"/>
</dbReference>
<dbReference type="InterPro" id="IPR000014">
    <property type="entry name" value="PAS"/>
</dbReference>
<protein>
    <submittedName>
        <fullName evidence="2">GGDEF domain-containing protein</fullName>
    </submittedName>
</protein>
<dbReference type="NCBIfam" id="TIGR00254">
    <property type="entry name" value="GGDEF"/>
    <property type="match status" value="1"/>
</dbReference>
<name>A0A9X7HL51_BACCE</name>
<evidence type="ECO:0000259" key="1">
    <source>
        <dbReference type="PROSITE" id="PS50887"/>
    </source>
</evidence>
<dbReference type="GO" id="GO:0052621">
    <property type="term" value="F:diguanylate cyclase activity"/>
    <property type="evidence" value="ECO:0007669"/>
    <property type="project" value="TreeGrafter"/>
</dbReference>
<dbReference type="InterPro" id="IPR043128">
    <property type="entry name" value="Rev_trsase/Diguanyl_cyclase"/>
</dbReference>
<dbReference type="Proteomes" id="UP000225135">
    <property type="component" value="Unassembled WGS sequence"/>
</dbReference>
<dbReference type="InterPro" id="IPR029787">
    <property type="entry name" value="Nucleotide_cyclase"/>
</dbReference>
<gene>
    <name evidence="2" type="ORF">COI69_22475</name>
</gene>
<evidence type="ECO:0000313" key="2">
    <source>
        <dbReference type="EMBL" id="PHG79003.1"/>
    </source>
</evidence>
<dbReference type="PROSITE" id="PS50887">
    <property type="entry name" value="GGDEF"/>
    <property type="match status" value="1"/>
</dbReference>
<dbReference type="InterPro" id="IPR050469">
    <property type="entry name" value="Diguanylate_Cyclase"/>
</dbReference>
<organism evidence="2 3">
    <name type="scientific">Bacillus cereus</name>
    <dbReference type="NCBI Taxonomy" id="1396"/>
    <lineage>
        <taxon>Bacteria</taxon>
        <taxon>Bacillati</taxon>
        <taxon>Bacillota</taxon>
        <taxon>Bacilli</taxon>
        <taxon>Bacillales</taxon>
        <taxon>Bacillaceae</taxon>
        <taxon>Bacillus</taxon>
        <taxon>Bacillus cereus group</taxon>
    </lineage>
</organism>
<comment type="caution">
    <text evidence="2">The sequence shown here is derived from an EMBL/GenBank/DDBJ whole genome shotgun (WGS) entry which is preliminary data.</text>
</comment>
<proteinExistence type="predicted"/>
<sequence>MMNILHFLLENTVFQNVLQDLQLNVLYIENGCKHQQTIENIHPKCMFIANSFEEGELLFQRTKPHIIIMYVTEYSQIKYIKNMYTPQSTFIVIWDQQITKEFTDVLALGIRNIVIAPVTPQAVLEEVNKSLYQLSLVRQVSLQQELLQTMFDFQNDLLFIVEDDEIVDCNTNFLTFFGYEDLFAYREQHLVFAEHFIRENGYYSTTHDITWLDDTLSSGRRIKMSNYEGAVSTFLLRATPLPEDLSRFIVKCTEITELDEIYQEQERLAMVDSLTEIYNRLKFQQILEVEWEKVIRSDEKIAIILFDIDNFKTVNDTYGHDFGDLALIQLAELMKSKVEQQHVFARWGGEEFIILVTNTVEKEAFQVAESLRFFIETKQFTGISKLTASFGVALYEQGTTREELMQRADIALYEAKKNGKNQVCVYRKEKM</sequence>
<dbReference type="PANTHER" id="PTHR45138:SF9">
    <property type="entry name" value="DIGUANYLATE CYCLASE DGCM-RELATED"/>
    <property type="match status" value="1"/>
</dbReference>
<dbReference type="SUPFAM" id="SSF55073">
    <property type="entry name" value="Nucleotide cyclase"/>
    <property type="match status" value="1"/>
</dbReference>